<keyword evidence="1" id="KW-0472">Membrane</keyword>
<name>A0A914DJD6_9BILA</name>
<keyword evidence="1" id="KW-1133">Transmembrane helix</keyword>
<proteinExistence type="predicted"/>
<protein>
    <submittedName>
        <fullName evidence="3">Uncharacterized protein</fullName>
    </submittedName>
</protein>
<dbReference type="Proteomes" id="UP000887540">
    <property type="component" value="Unplaced"/>
</dbReference>
<evidence type="ECO:0000313" key="3">
    <source>
        <dbReference type="WBParaSite" id="ACRNAN_scaffold29176.g7654.t1"/>
    </source>
</evidence>
<dbReference type="AlphaFoldDB" id="A0A914DJD6"/>
<evidence type="ECO:0000256" key="1">
    <source>
        <dbReference type="SAM" id="Phobius"/>
    </source>
</evidence>
<organism evidence="2 3">
    <name type="scientific">Acrobeloides nanus</name>
    <dbReference type="NCBI Taxonomy" id="290746"/>
    <lineage>
        <taxon>Eukaryota</taxon>
        <taxon>Metazoa</taxon>
        <taxon>Ecdysozoa</taxon>
        <taxon>Nematoda</taxon>
        <taxon>Chromadorea</taxon>
        <taxon>Rhabditida</taxon>
        <taxon>Tylenchina</taxon>
        <taxon>Cephalobomorpha</taxon>
        <taxon>Cephaloboidea</taxon>
        <taxon>Cephalobidae</taxon>
        <taxon>Acrobeloides</taxon>
    </lineage>
</organism>
<sequence>MALPPPSTNLSAPIDWNYVIYLFVIAVVLLIGVAIRERCRAMRCDRRLEHAFEVWNEGGINNPHFII</sequence>
<keyword evidence="1" id="KW-0812">Transmembrane</keyword>
<keyword evidence="2" id="KW-1185">Reference proteome</keyword>
<accession>A0A914DJD6</accession>
<evidence type="ECO:0000313" key="2">
    <source>
        <dbReference type="Proteomes" id="UP000887540"/>
    </source>
</evidence>
<dbReference type="WBParaSite" id="ACRNAN_scaffold29176.g7654.t1">
    <property type="protein sequence ID" value="ACRNAN_scaffold29176.g7654.t1"/>
    <property type="gene ID" value="ACRNAN_scaffold29176.g7654"/>
</dbReference>
<feature type="transmembrane region" description="Helical" evidence="1">
    <location>
        <begin position="16"/>
        <end position="35"/>
    </location>
</feature>
<reference evidence="3" key="1">
    <citation type="submission" date="2022-11" db="UniProtKB">
        <authorList>
            <consortium name="WormBaseParasite"/>
        </authorList>
    </citation>
    <scope>IDENTIFICATION</scope>
</reference>